<comment type="function">
    <text evidence="9">Plasma membrane transporter mediating the uptake by cells of the water soluble vitamin B2/riboflavin that plays a key role in biochemical oxidation-reduction reactions of the carbohydrate, lipid, and amino acid metabolism.</text>
</comment>
<keyword evidence="6 9" id="KW-0812">Transmembrane</keyword>
<name>A0A6P7WTR3_9AMPH</name>
<dbReference type="GO" id="GO:0005886">
    <property type="term" value="C:plasma membrane"/>
    <property type="evidence" value="ECO:0007669"/>
    <property type="project" value="UniProtKB-SubCell"/>
</dbReference>
<dbReference type="GeneID" id="115458884"/>
<keyword evidence="4 9" id="KW-0813">Transport</keyword>
<evidence type="ECO:0000256" key="7">
    <source>
        <dbReference type="ARBA" id="ARBA00022989"/>
    </source>
</evidence>
<keyword evidence="7 9" id="KW-1133">Transmembrane helix</keyword>
<proteinExistence type="inferred from homology"/>
<comment type="similarity">
    <text evidence="3 9">Belongs to the riboflavin transporter family.</text>
</comment>
<evidence type="ECO:0000313" key="10">
    <source>
        <dbReference type="Proteomes" id="UP000515156"/>
    </source>
</evidence>
<reference evidence="11" key="1">
    <citation type="submission" date="2025-08" db="UniProtKB">
        <authorList>
            <consortium name="RefSeq"/>
        </authorList>
    </citation>
    <scope>IDENTIFICATION</scope>
</reference>
<dbReference type="PANTHER" id="PTHR12929">
    <property type="entry name" value="SOLUTE CARRIER FAMILY 52"/>
    <property type="match status" value="1"/>
</dbReference>
<dbReference type="AlphaFoldDB" id="A0A6P7WTR3"/>
<evidence type="ECO:0000256" key="5">
    <source>
        <dbReference type="ARBA" id="ARBA00022475"/>
    </source>
</evidence>
<evidence type="ECO:0000256" key="6">
    <source>
        <dbReference type="ARBA" id="ARBA00022692"/>
    </source>
</evidence>
<keyword evidence="5 9" id="KW-1003">Cell membrane</keyword>
<dbReference type="RefSeq" id="XP_030044581.1">
    <property type="nucleotide sequence ID" value="XM_030188721.1"/>
</dbReference>
<evidence type="ECO:0000256" key="4">
    <source>
        <dbReference type="ARBA" id="ARBA00022448"/>
    </source>
</evidence>
<evidence type="ECO:0000313" key="11">
    <source>
        <dbReference type="RefSeq" id="XP_030044581.1"/>
    </source>
</evidence>
<feature type="transmembrane region" description="Helical" evidence="9">
    <location>
        <begin position="189"/>
        <end position="209"/>
    </location>
</feature>
<evidence type="ECO:0000256" key="8">
    <source>
        <dbReference type="ARBA" id="ARBA00023136"/>
    </source>
</evidence>
<feature type="transmembrane region" description="Helical" evidence="9">
    <location>
        <begin position="412"/>
        <end position="434"/>
    </location>
</feature>
<dbReference type="KEGG" id="muo:115458884"/>
<gene>
    <name evidence="11" type="primary">LOC115458884</name>
</gene>
<dbReference type="Proteomes" id="UP000515156">
    <property type="component" value="Unplaced"/>
</dbReference>
<sequence length="486" mass="53969">MLCYLASRYKVGCLKIALCLLGCEVTQKLYFRTCRKHSLRKMPTSLMSRDLVTHLLVALFGMGSWVAVNSLWIELPVVVKDLPEGWNLPAYLTVLIAFGNLGPIAVTLTHRFAPELLKEQWLIHGIQALSVLAATFLAVFWQQTVLIGGEVHSLPFLLLGFVLAFLCCTSNVTFLPYMYQFPPAFIRTFFIGQGLSALFPCVAALGQGIGQLECRNNSFGNGTEPFYFQEKFTATKYFWFIWVLLTISGISFVGLVYWHQKERDMQRVHEQPPESSPHESLESFPLRDSTYTTTDMKENMETTVKPTVSSPFLTWRNIYLLVLLMVSNALTNGVLPSVQTYACLPYGTMAYHLSVVLSNIANPVACFIAMFLMCRSMMVLGLISVLGAVVGTYLLVLAALSPCPPLVGNNVGVSLVVISWILFLGLFSYVKVVIGTLLHEAGHVALMWCGAAIQAGSLVGALLMFPMVSIYHLFQRTQDCVENCAF</sequence>
<feature type="transmembrane region" description="Helical" evidence="9">
    <location>
        <begin position="237"/>
        <end position="258"/>
    </location>
</feature>
<keyword evidence="10" id="KW-1185">Reference proteome</keyword>
<feature type="transmembrane region" description="Helical" evidence="9">
    <location>
        <begin position="446"/>
        <end position="474"/>
    </location>
</feature>
<feature type="transmembrane region" description="Helical" evidence="9">
    <location>
        <begin position="88"/>
        <end position="109"/>
    </location>
</feature>
<organism evidence="10 11">
    <name type="scientific">Microcaecilia unicolor</name>
    <dbReference type="NCBI Taxonomy" id="1415580"/>
    <lineage>
        <taxon>Eukaryota</taxon>
        <taxon>Metazoa</taxon>
        <taxon>Chordata</taxon>
        <taxon>Craniata</taxon>
        <taxon>Vertebrata</taxon>
        <taxon>Euteleostomi</taxon>
        <taxon>Amphibia</taxon>
        <taxon>Gymnophiona</taxon>
        <taxon>Siphonopidae</taxon>
        <taxon>Microcaecilia</taxon>
    </lineage>
</organism>
<evidence type="ECO:0000256" key="1">
    <source>
        <dbReference type="ARBA" id="ARBA00000215"/>
    </source>
</evidence>
<feature type="transmembrane region" description="Helical" evidence="9">
    <location>
        <begin position="318"/>
        <end position="338"/>
    </location>
</feature>
<evidence type="ECO:0000256" key="3">
    <source>
        <dbReference type="ARBA" id="ARBA00006366"/>
    </source>
</evidence>
<evidence type="ECO:0000256" key="2">
    <source>
        <dbReference type="ARBA" id="ARBA00004651"/>
    </source>
</evidence>
<keyword evidence="8 9" id="KW-0472">Membrane</keyword>
<dbReference type="InParanoid" id="A0A6P7WTR3"/>
<feature type="transmembrane region" description="Helical" evidence="9">
    <location>
        <begin position="153"/>
        <end position="177"/>
    </location>
</feature>
<comment type="catalytic activity">
    <reaction evidence="1 9">
        <text>riboflavin(in) = riboflavin(out)</text>
        <dbReference type="Rhea" id="RHEA:35015"/>
        <dbReference type="ChEBI" id="CHEBI:57986"/>
    </reaction>
</comment>
<dbReference type="FunCoup" id="A0A6P7WTR3">
    <property type="interactions" value="607"/>
</dbReference>
<protein>
    <recommendedName>
        <fullName evidence="9">Riboflavin transporter</fullName>
    </recommendedName>
</protein>
<feature type="transmembrane region" description="Helical" evidence="9">
    <location>
        <begin position="121"/>
        <end position="141"/>
    </location>
</feature>
<feature type="transmembrane region" description="Helical" evidence="9">
    <location>
        <begin position="51"/>
        <end position="68"/>
    </location>
</feature>
<comment type="subcellular location">
    <subcellularLocation>
        <location evidence="2 9">Cell membrane</location>
        <topology evidence="2 9">Multi-pass membrane protein</topology>
    </subcellularLocation>
</comment>
<dbReference type="InterPro" id="IPR009357">
    <property type="entry name" value="Riboflavin_transptr"/>
</dbReference>
<dbReference type="OrthoDB" id="9995836at2759"/>
<accession>A0A6P7WTR3</accession>
<feature type="transmembrane region" description="Helical" evidence="9">
    <location>
        <begin position="350"/>
        <end position="372"/>
    </location>
</feature>
<dbReference type="PANTHER" id="PTHR12929:SF1">
    <property type="entry name" value="SOLUTE CARRIER FAMILY 52, RIBOFLAVIN TRANSPORTER, MEMBER 2"/>
    <property type="match status" value="1"/>
</dbReference>
<dbReference type="GO" id="GO:0032217">
    <property type="term" value="F:riboflavin transmembrane transporter activity"/>
    <property type="evidence" value="ECO:0007669"/>
    <property type="project" value="UniProtKB-UniRule"/>
</dbReference>
<dbReference type="Pfam" id="PF06237">
    <property type="entry name" value="SLC52_ribofla_tr"/>
    <property type="match status" value="1"/>
</dbReference>
<feature type="transmembrane region" description="Helical" evidence="9">
    <location>
        <begin position="379"/>
        <end position="400"/>
    </location>
</feature>
<evidence type="ECO:0000256" key="9">
    <source>
        <dbReference type="RuleBase" id="RU368035"/>
    </source>
</evidence>